<evidence type="ECO:0000256" key="3">
    <source>
        <dbReference type="ARBA" id="ARBA00022989"/>
    </source>
</evidence>
<organism evidence="6 7">
    <name type="scientific">Allacma fusca</name>
    <dbReference type="NCBI Taxonomy" id="39272"/>
    <lineage>
        <taxon>Eukaryota</taxon>
        <taxon>Metazoa</taxon>
        <taxon>Ecdysozoa</taxon>
        <taxon>Arthropoda</taxon>
        <taxon>Hexapoda</taxon>
        <taxon>Collembola</taxon>
        <taxon>Symphypleona</taxon>
        <taxon>Sminthuridae</taxon>
        <taxon>Allacma</taxon>
    </lineage>
</organism>
<dbReference type="GO" id="GO:0035151">
    <property type="term" value="P:regulation of tube size, open tracheal system"/>
    <property type="evidence" value="ECO:0007669"/>
    <property type="project" value="TreeGrafter"/>
</dbReference>
<dbReference type="GO" id="GO:0019991">
    <property type="term" value="P:septate junction assembly"/>
    <property type="evidence" value="ECO:0007669"/>
    <property type="project" value="TreeGrafter"/>
</dbReference>
<keyword evidence="3 5" id="KW-1133">Transmembrane helix</keyword>
<dbReference type="Pfam" id="PF13903">
    <property type="entry name" value="Claudin_2"/>
    <property type="match status" value="2"/>
</dbReference>
<evidence type="ECO:0000256" key="2">
    <source>
        <dbReference type="ARBA" id="ARBA00022692"/>
    </source>
</evidence>
<gene>
    <name evidence="6" type="ORF">AFUS01_LOCUS41765</name>
</gene>
<proteinExistence type="predicted"/>
<dbReference type="EMBL" id="CAJVCH010563309">
    <property type="protein sequence ID" value="CAG7832056.1"/>
    <property type="molecule type" value="Genomic_DNA"/>
</dbReference>
<comment type="subcellular location">
    <subcellularLocation>
        <location evidence="1">Membrane</location>
        <topology evidence="1">Multi-pass membrane protein</topology>
    </subcellularLocation>
</comment>
<dbReference type="Proteomes" id="UP000708208">
    <property type="component" value="Unassembled WGS sequence"/>
</dbReference>
<evidence type="ECO:0000313" key="7">
    <source>
        <dbReference type="Proteomes" id="UP000708208"/>
    </source>
</evidence>
<evidence type="ECO:0000313" key="6">
    <source>
        <dbReference type="EMBL" id="CAG7832056.1"/>
    </source>
</evidence>
<comment type="caution">
    <text evidence="6">The sequence shown here is derived from an EMBL/GenBank/DDBJ whole genome shotgun (WGS) entry which is preliminary data.</text>
</comment>
<feature type="transmembrane region" description="Helical" evidence="5">
    <location>
        <begin position="270"/>
        <end position="296"/>
    </location>
</feature>
<feature type="transmembrane region" description="Helical" evidence="5">
    <location>
        <begin position="152"/>
        <end position="174"/>
    </location>
</feature>
<protein>
    <submittedName>
        <fullName evidence="6">Uncharacterized protein</fullName>
    </submittedName>
</protein>
<dbReference type="PANTHER" id="PTHR21284">
    <property type="entry name" value="EG:80H7.2 PROTEIN"/>
    <property type="match status" value="1"/>
</dbReference>
<feature type="transmembrane region" description="Helical" evidence="5">
    <location>
        <begin position="235"/>
        <end position="263"/>
    </location>
</feature>
<dbReference type="GO" id="GO:0005918">
    <property type="term" value="C:septate junction"/>
    <property type="evidence" value="ECO:0007669"/>
    <property type="project" value="TreeGrafter"/>
</dbReference>
<dbReference type="PANTHER" id="PTHR21284:SF6">
    <property type="entry name" value="SINUOUS"/>
    <property type="match status" value="1"/>
</dbReference>
<reference evidence="6" key="1">
    <citation type="submission" date="2021-06" db="EMBL/GenBank/DDBJ databases">
        <authorList>
            <person name="Hodson N. C."/>
            <person name="Mongue J. A."/>
            <person name="Jaron S. K."/>
        </authorList>
    </citation>
    <scope>NUCLEOTIDE SEQUENCE</scope>
</reference>
<keyword evidence="2 5" id="KW-0812">Transmembrane</keyword>
<dbReference type="InterPro" id="IPR004031">
    <property type="entry name" value="PMP22/EMP/MP20/Claudin"/>
</dbReference>
<dbReference type="AlphaFoldDB" id="A0A8J2M266"/>
<keyword evidence="7" id="KW-1185">Reference proteome</keyword>
<evidence type="ECO:0000256" key="4">
    <source>
        <dbReference type="ARBA" id="ARBA00023136"/>
    </source>
</evidence>
<keyword evidence="4 5" id="KW-0472">Membrane</keyword>
<dbReference type="GO" id="GO:0016020">
    <property type="term" value="C:membrane"/>
    <property type="evidence" value="ECO:0007669"/>
    <property type="project" value="UniProtKB-SubCell"/>
</dbReference>
<feature type="transmembrane region" description="Helical" evidence="5">
    <location>
        <begin position="44"/>
        <end position="65"/>
    </location>
</feature>
<accession>A0A8J2M266</accession>
<evidence type="ECO:0000256" key="1">
    <source>
        <dbReference type="ARBA" id="ARBA00004141"/>
    </source>
</evidence>
<dbReference type="OrthoDB" id="8183827at2759"/>
<name>A0A8J2M266_9HEXA</name>
<evidence type="ECO:0000256" key="5">
    <source>
        <dbReference type="SAM" id="Phobius"/>
    </source>
</evidence>
<feature type="transmembrane region" description="Helical" evidence="5">
    <location>
        <begin position="316"/>
        <end position="337"/>
    </location>
</feature>
<sequence length="361" mass="41447">MDAGSSASPSVPSVTTTKSMSVFVWNSSDMGYETRKISTTVKVAIIHLILAFLFIIIAFSTSSWLEAGGDLRNPKFIKIGLWEGCFENLQDDRHQYDIKISGCWWLLAEELYHLNDLIFQLDYPVSHRPSPTMHELYYDSSFPKRRTLAGKFALAIFVIAVLLVAIAFCTPYWLESDRRIVGSKFEKLGLWTHCFRSLPDPYDQNLRRFFTGCRWIFDPFTQGYSEIRSYLIPPFFVAVQFFFTMCFINLLIACVLVPMYLLCFGPEHQYYLLLIKVIGIVLIFSALLGSIAVIVFGAMGDSRAWMPDWQNNYLSWSFAFGVVGVFAEYVSGILFLVESRIQNRKRKMRESYSGQTMETKA</sequence>